<keyword evidence="6" id="KW-0456">Lyase</keyword>
<dbReference type="Pfam" id="PF08124">
    <property type="entry name" value="Lyase_8_N"/>
    <property type="match status" value="1"/>
</dbReference>
<keyword evidence="4 7" id="KW-0732">Signal</keyword>
<dbReference type="SUPFAM" id="SSF74650">
    <property type="entry name" value="Galactose mutarotase-like"/>
    <property type="match status" value="1"/>
</dbReference>
<evidence type="ECO:0000259" key="10">
    <source>
        <dbReference type="Pfam" id="PF08124"/>
    </source>
</evidence>
<dbReference type="EMBL" id="JAGHKP010000001">
    <property type="protein sequence ID" value="MBO9150775.1"/>
    <property type="molecule type" value="Genomic_DNA"/>
</dbReference>
<dbReference type="Pfam" id="PF02884">
    <property type="entry name" value="Lyase_8_C"/>
    <property type="match status" value="1"/>
</dbReference>
<dbReference type="SUPFAM" id="SSF48230">
    <property type="entry name" value="Chondroitin AC/alginate lyase"/>
    <property type="match status" value="1"/>
</dbReference>
<evidence type="ECO:0000256" key="6">
    <source>
        <dbReference type="ARBA" id="ARBA00023239"/>
    </source>
</evidence>
<dbReference type="Gene3D" id="2.70.98.10">
    <property type="match status" value="1"/>
</dbReference>
<dbReference type="PANTHER" id="PTHR38481">
    <property type="entry name" value="HYALURONATE LYASE"/>
    <property type="match status" value="1"/>
</dbReference>
<comment type="similarity">
    <text evidence="2">Belongs to the polysaccharide lyase 8 family.</text>
</comment>
<evidence type="ECO:0000256" key="2">
    <source>
        <dbReference type="ARBA" id="ARBA00006699"/>
    </source>
</evidence>
<dbReference type="RefSeq" id="WP_209142353.1">
    <property type="nucleotide sequence ID" value="NZ_JAGHKP010000001.1"/>
</dbReference>
<dbReference type="InterPro" id="IPR014718">
    <property type="entry name" value="GH-type_carb-bd"/>
</dbReference>
<protein>
    <recommendedName>
        <fullName evidence="13">Chondroitin AC lyase</fullName>
    </recommendedName>
</protein>
<dbReference type="Gene3D" id="2.60.220.10">
    <property type="entry name" value="Polysaccharide lyase family 8-like, C-terminal"/>
    <property type="match status" value="1"/>
</dbReference>
<evidence type="ECO:0000313" key="11">
    <source>
        <dbReference type="EMBL" id="MBO9150775.1"/>
    </source>
</evidence>
<dbReference type="InterPro" id="IPR004103">
    <property type="entry name" value="Lyase_8_C"/>
</dbReference>
<evidence type="ECO:0000259" key="9">
    <source>
        <dbReference type="Pfam" id="PF02884"/>
    </source>
</evidence>
<sequence length="694" mass="77554">MLKKQLSVFAIIFLAFLSFAHAQDLQIIKQRVKADLLAPPVNEKTINQLVKTIRPDGTWPGINYKDVSRTGFQHKDHLENMLALARAYKKPGSPLFNDPAVKRTFSAALDFWLANDFRCDNWWWNEMGTPNLMINTLLVMDSSLTEKQRAEGLKIARRANLETFGARPGGDLMPIAGMLGKQALFTHQPDTLKRVIKTMAAEIKISTGRGINPDLGFHHRTDNVTSVLTYGTNFASSFAYWAATIRGTQFSFPEPAMKLLVDYFLDGICQSQVYATYPDPGAMNRDISRRNAMEKENAALPENLLASTNYRAEELKTVIRARKGEIKYNRTRDRYFWYSHYYTHQRPGYYTSVRMHSSRANNMEEPHNEEGIKNHHYGDGSMFISRTGREFFNIFPVWDWQKVPGTTILQKKDVPHWKQLAKKGKTDFAGGVSDGVYGVAAFDFVSVHDPLKARKSWFFFDDEVVCLGAGIHTDTALPVFTTLNQCLLKSPVTVNANNKTTVLKKGKHTLPEVSWVCQDDVAYIFPEPTSVNISNGEQTGNWRKINHQAWATEEPVKENVFSLWLDHGVQPQHASYAWIALPAADAKAAAAYSKKIPVKILANTADLQAVQHTGLQRTGIVFYKAGSISLGDKLTLSATAPCIVMIKADGSAAPAIAVADPTQKLNALQLKVNEREINVPLPTGDQAGSSVMVQ</sequence>
<dbReference type="Proteomes" id="UP000679126">
    <property type="component" value="Unassembled WGS sequence"/>
</dbReference>
<dbReference type="InterPro" id="IPR008929">
    <property type="entry name" value="Chondroitin_lyas"/>
</dbReference>
<dbReference type="InterPro" id="IPR038970">
    <property type="entry name" value="Lyase_8"/>
</dbReference>
<evidence type="ECO:0000313" key="12">
    <source>
        <dbReference type="Proteomes" id="UP000679126"/>
    </source>
</evidence>
<evidence type="ECO:0000256" key="3">
    <source>
        <dbReference type="ARBA" id="ARBA00011245"/>
    </source>
</evidence>
<feature type="domain" description="Polysaccharide lyase 8 N-terminal alpha-helical" evidence="10">
    <location>
        <begin position="43"/>
        <end position="305"/>
    </location>
</feature>
<organism evidence="11 12">
    <name type="scientific">Chitinophaga chungangae</name>
    <dbReference type="NCBI Taxonomy" id="2821488"/>
    <lineage>
        <taxon>Bacteria</taxon>
        <taxon>Pseudomonadati</taxon>
        <taxon>Bacteroidota</taxon>
        <taxon>Chitinophagia</taxon>
        <taxon>Chitinophagales</taxon>
        <taxon>Chitinophagaceae</taxon>
        <taxon>Chitinophaga</taxon>
    </lineage>
</organism>
<evidence type="ECO:0000256" key="7">
    <source>
        <dbReference type="SAM" id="SignalP"/>
    </source>
</evidence>
<dbReference type="SUPFAM" id="SSF49863">
    <property type="entry name" value="Hyaluronate lyase-like, C-terminal domain"/>
    <property type="match status" value="1"/>
</dbReference>
<evidence type="ECO:0000256" key="1">
    <source>
        <dbReference type="ARBA" id="ARBA00001913"/>
    </source>
</evidence>
<proteinExistence type="inferred from homology"/>
<dbReference type="InterPro" id="IPR012970">
    <property type="entry name" value="Lyase_8_alpha_N"/>
</dbReference>
<dbReference type="InterPro" id="IPR011071">
    <property type="entry name" value="Lyase_8-like_C"/>
</dbReference>
<keyword evidence="12" id="KW-1185">Reference proteome</keyword>
<dbReference type="Gene3D" id="1.50.10.100">
    <property type="entry name" value="Chondroitin AC/alginate lyase"/>
    <property type="match status" value="1"/>
</dbReference>
<evidence type="ECO:0008006" key="13">
    <source>
        <dbReference type="Google" id="ProtNLM"/>
    </source>
</evidence>
<keyword evidence="5" id="KW-0106">Calcium</keyword>
<evidence type="ECO:0000256" key="4">
    <source>
        <dbReference type="ARBA" id="ARBA00022729"/>
    </source>
</evidence>
<comment type="caution">
    <text evidence="11">The sequence shown here is derived from an EMBL/GenBank/DDBJ whole genome shotgun (WGS) entry which is preliminary data.</text>
</comment>
<comment type="cofactor">
    <cofactor evidence="1">
        <name>Ca(2+)</name>
        <dbReference type="ChEBI" id="CHEBI:29108"/>
    </cofactor>
</comment>
<dbReference type="InterPro" id="IPR003159">
    <property type="entry name" value="Lyase_8_central_dom"/>
</dbReference>
<gene>
    <name evidence="11" type="ORF">J7I43_01035</name>
</gene>
<feature type="signal peptide" evidence="7">
    <location>
        <begin position="1"/>
        <end position="22"/>
    </location>
</feature>
<evidence type="ECO:0000256" key="5">
    <source>
        <dbReference type="ARBA" id="ARBA00022837"/>
    </source>
</evidence>
<feature type="chain" id="PRO_5045953212" description="Chondroitin AC lyase" evidence="7">
    <location>
        <begin position="23"/>
        <end position="694"/>
    </location>
</feature>
<accession>A0ABS3Y8F2</accession>
<feature type="domain" description="Polysaccharide lyase family 8 C-terminal" evidence="9">
    <location>
        <begin position="599"/>
        <end position="668"/>
    </location>
</feature>
<dbReference type="InterPro" id="IPR011013">
    <property type="entry name" value="Gal_mutarotase_sf_dom"/>
</dbReference>
<evidence type="ECO:0000259" key="8">
    <source>
        <dbReference type="Pfam" id="PF02278"/>
    </source>
</evidence>
<dbReference type="PANTHER" id="PTHR38481:SF1">
    <property type="entry name" value="HYALURONATE LYASE"/>
    <property type="match status" value="1"/>
</dbReference>
<feature type="domain" description="Polysaccharide lyase family 8 central" evidence="8">
    <location>
        <begin position="334"/>
        <end position="584"/>
    </location>
</feature>
<reference evidence="12" key="1">
    <citation type="submission" date="2021-03" db="EMBL/GenBank/DDBJ databases">
        <title>Assistant Professor.</title>
        <authorList>
            <person name="Huq M.A."/>
        </authorList>
    </citation>
    <scope>NUCLEOTIDE SEQUENCE [LARGE SCALE GENOMIC DNA]</scope>
    <source>
        <strain evidence="12">MAH-28</strain>
    </source>
</reference>
<dbReference type="Pfam" id="PF02278">
    <property type="entry name" value="Lyase_8"/>
    <property type="match status" value="1"/>
</dbReference>
<comment type="subunit">
    <text evidence="3">Monomer.</text>
</comment>
<name>A0ABS3Y8F2_9BACT</name>